<evidence type="ECO:0000313" key="1">
    <source>
        <dbReference type="EMBL" id="KAJ7368329.1"/>
    </source>
</evidence>
<reference evidence="1" key="1">
    <citation type="submission" date="2023-03" db="EMBL/GenBank/DDBJ databases">
        <title>Massive genome expansion in bonnet fungi (Mycena s.s.) driven by repeated elements and novel gene families across ecological guilds.</title>
        <authorList>
            <consortium name="Lawrence Berkeley National Laboratory"/>
            <person name="Harder C.B."/>
            <person name="Miyauchi S."/>
            <person name="Viragh M."/>
            <person name="Kuo A."/>
            <person name="Thoen E."/>
            <person name="Andreopoulos B."/>
            <person name="Lu D."/>
            <person name="Skrede I."/>
            <person name="Drula E."/>
            <person name="Henrissat B."/>
            <person name="Morin E."/>
            <person name="Kohler A."/>
            <person name="Barry K."/>
            <person name="LaButti K."/>
            <person name="Morin E."/>
            <person name="Salamov A."/>
            <person name="Lipzen A."/>
            <person name="Mereny Z."/>
            <person name="Hegedus B."/>
            <person name="Baldrian P."/>
            <person name="Stursova M."/>
            <person name="Weitz H."/>
            <person name="Taylor A."/>
            <person name="Grigoriev I.V."/>
            <person name="Nagy L.G."/>
            <person name="Martin F."/>
            <person name="Kauserud H."/>
        </authorList>
    </citation>
    <scope>NUCLEOTIDE SEQUENCE</scope>
    <source>
        <strain evidence="1">CBHHK002</strain>
    </source>
</reference>
<evidence type="ECO:0000313" key="2">
    <source>
        <dbReference type="Proteomes" id="UP001218218"/>
    </source>
</evidence>
<name>A0AAD7AUU8_9AGAR</name>
<dbReference type="Proteomes" id="UP001218218">
    <property type="component" value="Unassembled WGS sequence"/>
</dbReference>
<gene>
    <name evidence="1" type="ORF">DFH08DRAFT_947254</name>
</gene>
<organism evidence="1 2">
    <name type="scientific">Mycena albidolilacea</name>
    <dbReference type="NCBI Taxonomy" id="1033008"/>
    <lineage>
        <taxon>Eukaryota</taxon>
        <taxon>Fungi</taxon>
        <taxon>Dikarya</taxon>
        <taxon>Basidiomycota</taxon>
        <taxon>Agaricomycotina</taxon>
        <taxon>Agaricomycetes</taxon>
        <taxon>Agaricomycetidae</taxon>
        <taxon>Agaricales</taxon>
        <taxon>Marasmiineae</taxon>
        <taxon>Mycenaceae</taxon>
        <taxon>Mycena</taxon>
    </lineage>
</organism>
<keyword evidence="2" id="KW-1185">Reference proteome</keyword>
<dbReference type="EMBL" id="JARIHO010000001">
    <property type="protein sequence ID" value="KAJ7368329.1"/>
    <property type="molecule type" value="Genomic_DNA"/>
</dbReference>
<sequence>MPRVSPKPTCWKAKPPAIIACFTEARPNHQCRRRVPIVPFDVYPDEKEVGCLDTSNILSLLDFLSRPDAKPTFSQAVEWYTEYTNATPTWTMTRYW</sequence>
<accession>A0AAD7AUU8</accession>
<proteinExistence type="predicted"/>
<dbReference type="AlphaFoldDB" id="A0AAD7AUU8"/>
<comment type="caution">
    <text evidence="1">The sequence shown here is derived from an EMBL/GenBank/DDBJ whole genome shotgun (WGS) entry which is preliminary data.</text>
</comment>
<protein>
    <submittedName>
        <fullName evidence="1">Uncharacterized protein</fullName>
    </submittedName>
</protein>